<evidence type="ECO:0000313" key="7">
    <source>
        <dbReference type="EMBL" id="KAE9588417.1"/>
    </source>
</evidence>
<keyword evidence="2" id="KW-0808">Transferase</keyword>
<dbReference type="InterPro" id="IPR000961">
    <property type="entry name" value="AGC-kinase_C"/>
</dbReference>
<dbReference type="OrthoDB" id="3638488at2759"/>
<organism evidence="7 8">
    <name type="scientific">Lupinus albus</name>
    <name type="common">White lupine</name>
    <name type="synonym">Lupinus termis</name>
    <dbReference type="NCBI Taxonomy" id="3870"/>
    <lineage>
        <taxon>Eukaryota</taxon>
        <taxon>Viridiplantae</taxon>
        <taxon>Streptophyta</taxon>
        <taxon>Embryophyta</taxon>
        <taxon>Tracheophyta</taxon>
        <taxon>Spermatophyta</taxon>
        <taxon>Magnoliopsida</taxon>
        <taxon>eudicotyledons</taxon>
        <taxon>Gunneridae</taxon>
        <taxon>Pentapetalae</taxon>
        <taxon>rosids</taxon>
        <taxon>fabids</taxon>
        <taxon>Fabales</taxon>
        <taxon>Fabaceae</taxon>
        <taxon>Papilionoideae</taxon>
        <taxon>50 kb inversion clade</taxon>
        <taxon>genistoids sensu lato</taxon>
        <taxon>core genistoids</taxon>
        <taxon>Genisteae</taxon>
        <taxon>Lupinus</taxon>
    </lineage>
</organism>
<sequence>MLYELEAAYKPTVTGELDTQNFEKFPDVDGPPCTTATVGPWQKMLTSKDTNFIGYTYKKSDILKSLESSDADVRLNGSSTPSLISLLGKTGVIQ</sequence>
<keyword evidence="4 7" id="KW-0418">Kinase</keyword>
<feature type="domain" description="AGC-kinase C-terminal" evidence="6">
    <location>
        <begin position="1"/>
        <end position="67"/>
    </location>
</feature>
<evidence type="ECO:0000256" key="4">
    <source>
        <dbReference type="ARBA" id="ARBA00022777"/>
    </source>
</evidence>
<dbReference type="InterPro" id="IPR017892">
    <property type="entry name" value="Pkinase_C"/>
</dbReference>
<evidence type="ECO:0000259" key="6">
    <source>
        <dbReference type="PROSITE" id="PS51285"/>
    </source>
</evidence>
<keyword evidence="1" id="KW-0723">Serine/threonine-protein kinase</keyword>
<dbReference type="FunFam" id="3.30.200.20:FF:000063">
    <property type="entry name" value="Non-specific serine/threonine protein kinase"/>
    <property type="match status" value="1"/>
</dbReference>
<evidence type="ECO:0000256" key="5">
    <source>
        <dbReference type="ARBA" id="ARBA00022840"/>
    </source>
</evidence>
<gene>
    <name evidence="7" type="ORF">Lalb_Chr22g0355101</name>
</gene>
<dbReference type="Pfam" id="PF00433">
    <property type="entry name" value="Pkinase_C"/>
    <property type="match status" value="1"/>
</dbReference>
<comment type="caution">
    <text evidence="7">The sequence shown here is derived from an EMBL/GenBank/DDBJ whole genome shotgun (WGS) entry which is preliminary data.</text>
</comment>
<keyword evidence="8" id="KW-1185">Reference proteome</keyword>
<proteinExistence type="predicted"/>
<dbReference type="PROSITE" id="PS51285">
    <property type="entry name" value="AGC_KINASE_CTER"/>
    <property type="match status" value="1"/>
</dbReference>
<protein>
    <submittedName>
        <fullName evidence="7">Putative AGC-kinase</fullName>
    </submittedName>
</protein>
<evidence type="ECO:0000256" key="3">
    <source>
        <dbReference type="ARBA" id="ARBA00022741"/>
    </source>
</evidence>
<dbReference type="Proteomes" id="UP000447434">
    <property type="component" value="Chromosome 22"/>
</dbReference>
<keyword evidence="5" id="KW-0067">ATP-binding</keyword>
<name>A0A6A4NP69_LUPAL</name>
<dbReference type="AlphaFoldDB" id="A0A6A4NP69"/>
<dbReference type="GO" id="GO:0004674">
    <property type="term" value="F:protein serine/threonine kinase activity"/>
    <property type="evidence" value="ECO:0007669"/>
    <property type="project" value="UniProtKB-KW"/>
</dbReference>
<dbReference type="EMBL" id="WOCE01000022">
    <property type="protein sequence ID" value="KAE9588417.1"/>
    <property type="molecule type" value="Genomic_DNA"/>
</dbReference>
<reference evidence="8" key="1">
    <citation type="journal article" date="2020" name="Nat. Commun.">
        <title>Genome sequence of the cluster root forming white lupin.</title>
        <authorList>
            <person name="Hufnagel B."/>
            <person name="Marques A."/>
            <person name="Soriano A."/>
            <person name="Marques L."/>
            <person name="Divol F."/>
            <person name="Doumas P."/>
            <person name="Sallet E."/>
            <person name="Mancinotti D."/>
            <person name="Carrere S."/>
            <person name="Marande W."/>
            <person name="Arribat S."/>
            <person name="Keller J."/>
            <person name="Huneau C."/>
            <person name="Blein T."/>
            <person name="Aime D."/>
            <person name="Laguerre M."/>
            <person name="Taylor J."/>
            <person name="Schubert V."/>
            <person name="Nelson M."/>
            <person name="Geu-Flores F."/>
            <person name="Crespi M."/>
            <person name="Gallardo-Guerrero K."/>
            <person name="Delaux P.-M."/>
            <person name="Salse J."/>
            <person name="Berges H."/>
            <person name="Guyot R."/>
            <person name="Gouzy J."/>
            <person name="Peret B."/>
        </authorList>
    </citation>
    <scope>NUCLEOTIDE SEQUENCE [LARGE SCALE GENOMIC DNA]</scope>
    <source>
        <strain evidence="8">cv. Amiga</strain>
    </source>
</reference>
<evidence type="ECO:0000256" key="2">
    <source>
        <dbReference type="ARBA" id="ARBA00022679"/>
    </source>
</evidence>
<evidence type="ECO:0000313" key="8">
    <source>
        <dbReference type="Proteomes" id="UP000447434"/>
    </source>
</evidence>
<accession>A0A6A4NP69</accession>
<dbReference type="GO" id="GO:0005524">
    <property type="term" value="F:ATP binding"/>
    <property type="evidence" value="ECO:0007669"/>
    <property type="project" value="UniProtKB-KW"/>
</dbReference>
<keyword evidence="3" id="KW-0547">Nucleotide-binding</keyword>
<evidence type="ECO:0000256" key="1">
    <source>
        <dbReference type="ARBA" id="ARBA00022527"/>
    </source>
</evidence>